<feature type="domain" description="YEATS" evidence="4">
    <location>
        <begin position="395"/>
        <end position="555"/>
    </location>
</feature>
<feature type="region of interest" description="Disordered" evidence="3">
    <location>
        <begin position="582"/>
        <end position="614"/>
    </location>
</feature>
<gene>
    <name evidence="5" type="ORF">NLI96_g9913</name>
</gene>
<evidence type="ECO:0000313" key="6">
    <source>
        <dbReference type="Proteomes" id="UP001212997"/>
    </source>
</evidence>
<comment type="subcellular location">
    <subcellularLocation>
        <location evidence="2">Nucleus</location>
    </subcellularLocation>
</comment>
<dbReference type="Pfam" id="PF25909">
    <property type="entry name" value="zf-C2H2_AHC1"/>
    <property type="match status" value="1"/>
</dbReference>
<feature type="region of interest" description="Disordered" evidence="3">
    <location>
        <begin position="112"/>
        <end position="137"/>
    </location>
</feature>
<feature type="region of interest" description="Disordered" evidence="3">
    <location>
        <begin position="355"/>
        <end position="380"/>
    </location>
</feature>
<name>A0AAD5UW33_9APHY</name>
<feature type="compositionally biased region" description="Polar residues" evidence="3">
    <location>
        <begin position="355"/>
        <end position="368"/>
    </location>
</feature>
<reference evidence="5" key="1">
    <citation type="submission" date="2022-07" db="EMBL/GenBank/DDBJ databases">
        <title>Genome Sequence of Physisporinus lineatus.</title>
        <authorList>
            <person name="Buettner E."/>
        </authorList>
    </citation>
    <scope>NUCLEOTIDE SEQUENCE</scope>
    <source>
        <strain evidence="5">VT162</strain>
    </source>
</reference>
<evidence type="ECO:0000256" key="3">
    <source>
        <dbReference type="SAM" id="MobiDB-lite"/>
    </source>
</evidence>
<dbReference type="InterPro" id="IPR058706">
    <property type="entry name" value="zf-C2H2_AHC1-like"/>
</dbReference>
<dbReference type="EMBL" id="JANAWD010000529">
    <property type="protein sequence ID" value="KAJ3478216.1"/>
    <property type="molecule type" value="Genomic_DNA"/>
</dbReference>
<sequence length="677" mass="75171">MSLSNDSETDFELDERPKKRQRISHYAQSPSHRQIMLEEIDLEISLRQRLADTARSRLTWALLLQEVTNKCHTVASGGVEGIFRDTTLDALNAAEAPCKFLFTRNLRPRNTPLLRPVAPPQTETSSPAISAPLRPPYVTSASTRTRGALRIPRPGPKKLLFLRQNDLGPLRVLKLVCSDCSRSDFSSLQGLLNHCRLRHKREYGSHDDCVQNCAVPVEGEEQQAWVIANGTEVVGLPVPGLRRLFEMAVGSGKLEPNNQVLQIPSQEDKRDVVKGGSETPDVDPRQSTTPSTEVTKTLGIHEDSPALAQLLGRNAKPRRINAYNEDEIVDISSSEKTLPEQPRIGVWKMSFAQRSQTASHADENNTPITNPPDETFKLPAPKISTPIPSISEVGVRSRFHITTRICIEDRSMFILPAHRLPGYPDHTHRWRLTVTSPSYSRPISTVLQKLTISCLSEQPPSTLSNPITLEGPPFVITSTSDKPFLARLTFTWAGTDAINQSSTEKEGHEAHHLNPPTTVEHWVELDPLHLPNTVLGDEQVFDVELDRNTVFLPVQEDQRIVSWERPYDPRFPGSLSGLGSSFGAVDTTTRHEQTSDEPHDRGVDTKEGDDASDQLTKGQCGSFFSVFAIFRPLLADSEFTFPCLLDVPIMEVTAGFIGCSFPFLGLGVPSVRTQLNP</sequence>
<comment type="caution">
    <text evidence="5">The sequence shown here is derived from an EMBL/GenBank/DDBJ whole genome shotgun (WGS) entry which is preliminary data.</text>
</comment>
<protein>
    <recommendedName>
        <fullName evidence="4">YEATS domain-containing protein</fullName>
    </recommendedName>
</protein>
<dbReference type="AlphaFoldDB" id="A0AAD5UW33"/>
<feature type="compositionally biased region" description="Basic and acidic residues" evidence="3">
    <location>
        <begin position="588"/>
        <end position="609"/>
    </location>
</feature>
<evidence type="ECO:0000259" key="4">
    <source>
        <dbReference type="PROSITE" id="PS51037"/>
    </source>
</evidence>
<evidence type="ECO:0000313" key="5">
    <source>
        <dbReference type="EMBL" id="KAJ3478216.1"/>
    </source>
</evidence>
<dbReference type="InterPro" id="IPR055129">
    <property type="entry name" value="YEATS_dom"/>
</dbReference>
<feature type="compositionally biased region" description="Polar residues" evidence="3">
    <location>
        <begin position="285"/>
        <end position="294"/>
    </location>
</feature>
<dbReference type="GO" id="GO:0005634">
    <property type="term" value="C:nucleus"/>
    <property type="evidence" value="ECO:0007669"/>
    <property type="project" value="UniProtKB-SubCell"/>
</dbReference>
<organism evidence="5 6">
    <name type="scientific">Meripilus lineatus</name>
    <dbReference type="NCBI Taxonomy" id="2056292"/>
    <lineage>
        <taxon>Eukaryota</taxon>
        <taxon>Fungi</taxon>
        <taxon>Dikarya</taxon>
        <taxon>Basidiomycota</taxon>
        <taxon>Agaricomycotina</taxon>
        <taxon>Agaricomycetes</taxon>
        <taxon>Polyporales</taxon>
        <taxon>Meripilaceae</taxon>
        <taxon>Meripilus</taxon>
    </lineage>
</organism>
<evidence type="ECO:0000256" key="2">
    <source>
        <dbReference type="PROSITE-ProRule" id="PRU00376"/>
    </source>
</evidence>
<dbReference type="Gene3D" id="2.60.40.1970">
    <property type="entry name" value="YEATS domain"/>
    <property type="match status" value="1"/>
</dbReference>
<dbReference type="Proteomes" id="UP001212997">
    <property type="component" value="Unassembled WGS sequence"/>
</dbReference>
<keyword evidence="1 2" id="KW-0539">Nucleus</keyword>
<proteinExistence type="predicted"/>
<dbReference type="PROSITE" id="PS51037">
    <property type="entry name" value="YEATS"/>
    <property type="match status" value="1"/>
</dbReference>
<keyword evidence="6" id="KW-1185">Reference proteome</keyword>
<accession>A0AAD5UW33</accession>
<evidence type="ECO:0000256" key="1">
    <source>
        <dbReference type="ARBA" id="ARBA00023242"/>
    </source>
</evidence>
<feature type="region of interest" description="Disordered" evidence="3">
    <location>
        <begin position="1"/>
        <end position="27"/>
    </location>
</feature>
<feature type="region of interest" description="Disordered" evidence="3">
    <location>
        <begin position="264"/>
        <end position="294"/>
    </location>
</feature>
<dbReference type="InterPro" id="IPR038704">
    <property type="entry name" value="YEAST_sf"/>
</dbReference>